<dbReference type="EMBL" id="JAJAUY010000050">
    <property type="protein sequence ID" value="MCB5180683.1"/>
    <property type="molecule type" value="Genomic_DNA"/>
</dbReference>
<evidence type="ECO:0000313" key="4">
    <source>
        <dbReference type="EMBL" id="MCB5180683.1"/>
    </source>
</evidence>
<feature type="domain" description="GAF" evidence="3">
    <location>
        <begin position="87"/>
        <end position="238"/>
    </location>
</feature>
<dbReference type="InterPro" id="IPR042070">
    <property type="entry name" value="PucR_C-HTH_sf"/>
</dbReference>
<evidence type="ECO:0000256" key="2">
    <source>
        <dbReference type="SAM" id="MobiDB-lite"/>
    </source>
</evidence>
<dbReference type="InterPro" id="IPR041522">
    <property type="entry name" value="CdaR_GGDEF"/>
</dbReference>
<dbReference type="Gene3D" id="1.10.10.2840">
    <property type="entry name" value="PucR C-terminal helix-turn-helix domain"/>
    <property type="match status" value="1"/>
</dbReference>
<dbReference type="InterPro" id="IPR003018">
    <property type="entry name" value="GAF"/>
</dbReference>
<feature type="region of interest" description="Disordered" evidence="2">
    <location>
        <begin position="474"/>
        <end position="537"/>
    </location>
</feature>
<dbReference type="InterPro" id="IPR029016">
    <property type="entry name" value="GAF-like_dom_sf"/>
</dbReference>
<organism evidence="4 5">
    <name type="scientific">Streptomyces antimicrobicus</name>
    <dbReference type="NCBI Taxonomy" id="2883108"/>
    <lineage>
        <taxon>Bacteria</taxon>
        <taxon>Bacillati</taxon>
        <taxon>Actinomycetota</taxon>
        <taxon>Actinomycetes</taxon>
        <taxon>Kitasatosporales</taxon>
        <taxon>Streptomycetaceae</taxon>
        <taxon>Streptomyces</taxon>
    </lineage>
</organism>
<dbReference type="SMART" id="SM00065">
    <property type="entry name" value="GAF"/>
    <property type="match status" value="1"/>
</dbReference>
<evidence type="ECO:0000259" key="3">
    <source>
        <dbReference type="SMART" id="SM00065"/>
    </source>
</evidence>
<protein>
    <submittedName>
        <fullName evidence="4">GAF domain-containing protein</fullName>
    </submittedName>
</protein>
<comment type="caution">
    <text evidence="4">The sequence shown here is derived from an EMBL/GenBank/DDBJ whole genome shotgun (WGS) entry which is preliminary data.</text>
</comment>
<dbReference type="Pfam" id="PF13556">
    <property type="entry name" value="HTH_30"/>
    <property type="match status" value="1"/>
</dbReference>
<dbReference type="PANTHER" id="PTHR33744">
    <property type="entry name" value="CARBOHYDRATE DIACID REGULATOR"/>
    <property type="match status" value="1"/>
</dbReference>
<dbReference type="Pfam" id="PF17853">
    <property type="entry name" value="GGDEF_2"/>
    <property type="match status" value="1"/>
</dbReference>
<dbReference type="RefSeq" id="WP_226727553.1">
    <property type="nucleotide sequence ID" value="NZ_JAJAUY010000050.1"/>
</dbReference>
<dbReference type="Gene3D" id="3.30.450.40">
    <property type="match status" value="1"/>
</dbReference>
<comment type="similarity">
    <text evidence="1">Belongs to the CdaR family.</text>
</comment>
<dbReference type="PANTHER" id="PTHR33744:SF1">
    <property type="entry name" value="DNA-BINDING TRANSCRIPTIONAL ACTIVATOR ADER"/>
    <property type="match status" value="1"/>
</dbReference>
<dbReference type="SUPFAM" id="SSF55781">
    <property type="entry name" value="GAF domain-like"/>
    <property type="match status" value="1"/>
</dbReference>
<dbReference type="InterPro" id="IPR051448">
    <property type="entry name" value="CdaR-like_regulators"/>
</dbReference>
<dbReference type="InterPro" id="IPR025736">
    <property type="entry name" value="PucR_C-HTH_dom"/>
</dbReference>
<reference evidence="4 5" key="1">
    <citation type="submission" date="2021-10" db="EMBL/GenBank/DDBJ databases">
        <title>Streptomyces sp. strain SMC 277, a novel streptomycete isolated from soil.</title>
        <authorList>
            <person name="Chanama M."/>
        </authorList>
    </citation>
    <scope>NUCLEOTIDE SEQUENCE [LARGE SCALE GENOMIC DNA]</scope>
    <source>
        <strain evidence="4 5">SMC 277</strain>
    </source>
</reference>
<sequence length="702" mass="72254">MPTSPGPAAQAAAQLLDLLARGAAAEEFTRVAAGARAAGASAEELAYVAEVTEVALGVHRTLGQHRRREAELEALFDTAGDLAALRDLDSVLRAIVRRARKLLHSDVAYLTLHDPAAGDTYMRVTDGSTSAAFQQLRLAMGDGLGGLVAQTARPYASADYRTDTRFRHVPAIDQGVAEEGLRGILGVPLAVGNRVIGVLFAADRSPRGFAPEAIALLASLADHAAIAIDSARRLEETRAALAGLDAANRTARAQSAAISRAAESHDRLMDLVLRGGTVGDLARDVAGVLGGALVVHGAGGEELARVGAPAGSPSAAAAVAPSPAAVAASRRDGRAVAVADGVWVCAVLAGPEPLGGIALTGRPVLDDADRRLFERACLVTALLLLMGRSVAEAEDRVRGELLDDLLTADPGAADSRTAAGFAVRARRVGVDLGGPHAVLVAHCPPEGRARLAAEAARRARSLGGLAGQHGGHAVLVVPYDPPHDPPHDPPCAPPGDTPGDTPRDAPHDPPKHAPHDPPKHAPRDVPRDAPGLTPGPLAASLAEEWGRVLGLPVTVGSAGPAGAPERIPGVYGEAVRCLEALRALGRTGTGAALPDLGFVGVLLGGGADVDGYVQRVLGPVLAYDAARGTELVRTLETYYAQGASLSRAKDALHVHVNTVVQRLERVALLLGPDWNEPARALENQLALRLRRLLTGGRQPAGG</sequence>
<dbReference type="Proteomes" id="UP001199054">
    <property type="component" value="Unassembled WGS sequence"/>
</dbReference>
<name>A0ABS8B7Y8_9ACTN</name>
<evidence type="ECO:0000256" key="1">
    <source>
        <dbReference type="ARBA" id="ARBA00006754"/>
    </source>
</evidence>
<evidence type="ECO:0000313" key="5">
    <source>
        <dbReference type="Proteomes" id="UP001199054"/>
    </source>
</evidence>
<proteinExistence type="inferred from homology"/>
<dbReference type="Pfam" id="PF13185">
    <property type="entry name" value="GAF_2"/>
    <property type="match status" value="1"/>
</dbReference>
<gene>
    <name evidence="4" type="ORF">LG632_14980</name>
</gene>
<feature type="compositionally biased region" description="Basic and acidic residues" evidence="2">
    <location>
        <begin position="501"/>
        <end position="527"/>
    </location>
</feature>
<accession>A0ABS8B7Y8</accession>
<keyword evidence="5" id="KW-1185">Reference proteome</keyword>